<evidence type="ECO:0000313" key="1">
    <source>
        <dbReference type="EMBL" id="GIY58732.1"/>
    </source>
</evidence>
<accession>A0AAV4ULC3</accession>
<sequence length="178" mass="20264">MIPQMLSLPKVMVPQVITLPKVMVPLVLMLPKVLVPQVLALPKVMASQVIRLPKVMVPSVFTLLHVLTLPQGHLRELPVADNSAKSHLNWKIEVLEVNKDSFNFKVGSSQSVFIPVSRSPNRTHMLIIRVQSTSYRLLCQTNHADRLKRINRTAFHPPSHHPSIRIKGLDMWVLRFRT</sequence>
<dbReference type="EMBL" id="BPLQ01011531">
    <property type="protein sequence ID" value="GIY58732.1"/>
    <property type="molecule type" value="Genomic_DNA"/>
</dbReference>
<keyword evidence="2" id="KW-1185">Reference proteome</keyword>
<proteinExistence type="predicted"/>
<name>A0AAV4ULC3_9ARAC</name>
<evidence type="ECO:0000313" key="2">
    <source>
        <dbReference type="Proteomes" id="UP001054837"/>
    </source>
</evidence>
<reference evidence="1 2" key="1">
    <citation type="submission" date="2021-06" db="EMBL/GenBank/DDBJ databases">
        <title>Caerostris darwini draft genome.</title>
        <authorList>
            <person name="Kono N."/>
            <person name="Arakawa K."/>
        </authorList>
    </citation>
    <scope>NUCLEOTIDE SEQUENCE [LARGE SCALE GENOMIC DNA]</scope>
</reference>
<dbReference type="AlphaFoldDB" id="A0AAV4ULC3"/>
<dbReference type="Proteomes" id="UP001054837">
    <property type="component" value="Unassembled WGS sequence"/>
</dbReference>
<gene>
    <name evidence="1" type="ORF">CDAR_270191</name>
</gene>
<organism evidence="1 2">
    <name type="scientific">Caerostris darwini</name>
    <dbReference type="NCBI Taxonomy" id="1538125"/>
    <lineage>
        <taxon>Eukaryota</taxon>
        <taxon>Metazoa</taxon>
        <taxon>Ecdysozoa</taxon>
        <taxon>Arthropoda</taxon>
        <taxon>Chelicerata</taxon>
        <taxon>Arachnida</taxon>
        <taxon>Araneae</taxon>
        <taxon>Araneomorphae</taxon>
        <taxon>Entelegynae</taxon>
        <taxon>Araneoidea</taxon>
        <taxon>Araneidae</taxon>
        <taxon>Caerostris</taxon>
    </lineage>
</organism>
<comment type="caution">
    <text evidence="1">The sequence shown here is derived from an EMBL/GenBank/DDBJ whole genome shotgun (WGS) entry which is preliminary data.</text>
</comment>
<protein>
    <submittedName>
        <fullName evidence="1">Uncharacterized protein</fullName>
    </submittedName>
</protein>